<dbReference type="GO" id="GO:0008239">
    <property type="term" value="F:dipeptidyl-peptidase activity"/>
    <property type="evidence" value="ECO:0007669"/>
    <property type="project" value="InterPro"/>
</dbReference>
<dbReference type="InterPro" id="IPR050585">
    <property type="entry name" value="Xaa-Pro_dipeptidyl-ppase/CocE"/>
</dbReference>
<dbReference type="InterPro" id="IPR000383">
    <property type="entry name" value="Xaa-Pro-like_dom"/>
</dbReference>
<dbReference type="InterPro" id="IPR029058">
    <property type="entry name" value="AB_hydrolase_fold"/>
</dbReference>
<dbReference type="AlphaFoldDB" id="A0A455SEL3"/>
<dbReference type="Gene3D" id="1.10.3020.10">
    <property type="entry name" value="alpha-amino acid ester hydrolase ( Helical cap domain)"/>
    <property type="match status" value="1"/>
</dbReference>
<dbReference type="InterPro" id="IPR005674">
    <property type="entry name" value="CocE/Ser_esterase"/>
</dbReference>
<accession>A0A455SEL3</accession>
<dbReference type="Pfam" id="PF02129">
    <property type="entry name" value="Peptidase_S15"/>
    <property type="match status" value="1"/>
</dbReference>
<dbReference type="Gene3D" id="2.60.120.260">
    <property type="entry name" value="Galactose-binding domain-like"/>
    <property type="match status" value="1"/>
</dbReference>
<dbReference type="InterPro" id="IPR008979">
    <property type="entry name" value="Galactose-bd-like_sf"/>
</dbReference>
<sequence>MQLYLEKNSMVPMRDGVRLATDVYRPAEHGRWPVLVARHLYSKDKRFPGEYEHVRLESTLNIRQMVEAGYVVVVQDARGRYASEGDFVPFLLDAEDGADTVAWAAAQPWSTGQVGMYGASYQALAQWQTAIAQPEALRALSVSQSPHAFGIYPYQGGAFQPAFVLPWVLASVAPEEMRRRVEQGRATAADMEALTQAVSELRACIEHLPAIDQPVLCEAAPYYLEWLAHPDYDVYWQATRPNDFYGRVQVPVLTISGWYDVFLRNDLRHYQEMKARGGSELARQQQHLIIGPWAHGNFQMGYPDRRFGEAVSPQAVRALSDFQIRWFDHWLKGIENGIEREKPVHLFVMGVDQWRDEEAWPLPDTQYRPYYLQSQGHANTADGDGLLSPCVSEHAAFDTYCYDPHNPVPTASGIIWGDPGPYDQRAVEERDDVLCYTTPPLEQPLEVTGPVELVVYVSSSARDTDYTGKLVDIYPDGRAVLLTDGILRARYRESFSHPTFLEPGRVYELRLDLGATSNVFQPGHRVRLEVSSSNFPRFDRNSNTGGVIATEREDDFVTAMQRVYHGREYPSRLILPVIERV</sequence>
<protein>
    <submittedName>
        <fullName evidence="3">X-Pro dipeptidyl-peptidase</fullName>
    </submittedName>
</protein>
<dbReference type="NCBIfam" id="TIGR00976">
    <property type="entry name" value="CocE_NonD"/>
    <property type="match status" value="1"/>
</dbReference>
<reference evidence="3" key="1">
    <citation type="submission" date="2018-12" db="EMBL/GenBank/DDBJ databases">
        <title>Novel natural products biosynthetic potential of the class Ktedonobacteria.</title>
        <authorList>
            <person name="Zheng Y."/>
            <person name="Saitou A."/>
            <person name="Wang C.M."/>
            <person name="Toyoda A."/>
            <person name="Minakuchi Y."/>
            <person name="Sekiguchi Y."/>
            <person name="Ueda K."/>
            <person name="Takano H."/>
            <person name="Sakai Y."/>
            <person name="Yokota A."/>
            <person name="Yabe S."/>
        </authorList>
    </citation>
    <scope>NUCLEOTIDE SEQUENCE</scope>
    <source>
        <strain evidence="3">COM3</strain>
    </source>
</reference>
<evidence type="ECO:0000313" key="3">
    <source>
        <dbReference type="EMBL" id="BBH85402.1"/>
    </source>
</evidence>
<dbReference type="Pfam" id="PF08530">
    <property type="entry name" value="PepX_C"/>
    <property type="match status" value="1"/>
</dbReference>
<feature type="domain" description="Xaa-Pro dipeptidyl-peptidase C-terminal" evidence="2">
    <location>
        <begin position="324"/>
        <end position="574"/>
    </location>
</feature>
<organism evidence="3">
    <name type="scientific">Thermosporothrix sp. COM3</name>
    <dbReference type="NCBI Taxonomy" id="2490863"/>
    <lineage>
        <taxon>Bacteria</taxon>
        <taxon>Bacillati</taxon>
        <taxon>Chloroflexota</taxon>
        <taxon>Ktedonobacteria</taxon>
        <taxon>Ktedonobacterales</taxon>
        <taxon>Thermosporotrichaceae</taxon>
        <taxon>Thermosporothrix</taxon>
    </lineage>
</organism>
<dbReference type="SUPFAM" id="SSF53474">
    <property type="entry name" value="alpha/beta-Hydrolases"/>
    <property type="match status" value="1"/>
</dbReference>
<evidence type="ECO:0000256" key="1">
    <source>
        <dbReference type="ARBA" id="ARBA00022801"/>
    </source>
</evidence>
<gene>
    <name evidence="3" type="ORF">KTC_01530</name>
</gene>
<dbReference type="Gene3D" id="3.40.50.1820">
    <property type="entry name" value="alpha/beta hydrolase"/>
    <property type="match status" value="1"/>
</dbReference>
<proteinExistence type="predicted"/>
<dbReference type="PANTHER" id="PTHR43056:SF10">
    <property type="entry name" value="COCE_NOND FAMILY, PUTATIVE (AFU_ORTHOLOGUE AFUA_7G00600)-RELATED"/>
    <property type="match status" value="1"/>
</dbReference>
<dbReference type="PANTHER" id="PTHR43056">
    <property type="entry name" value="PEPTIDASE S9 PROLYL OLIGOPEPTIDASE"/>
    <property type="match status" value="1"/>
</dbReference>
<keyword evidence="1" id="KW-0378">Hydrolase</keyword>
<evidence type="ECO:0000259" key="2">
    <source>
        <dbReference type="SMART" id="SM00939"/>
    </source>
</evidence>
<dbReference type="SUPFAM" id="SSF49785">
    <property type="entry name" value="Galactose-binding domain-like"/>
    <property type="match status" value="1"/>
</dbReference>
<dbReference type="EMBL" id="AP019376">
    <property type="protein sequence ID" value="BBH85402.1"/>
    <property type="molecule type" value="Genomic_DNA"/>
</dbReference>
<dbReference type="InterPro" id="IPR013736">
    <property type="entry name" value="Xaa-Pro_dipept_C"/>
</dbReference>
<dbReference type="SMART" id="SM00939">
    <property type="entry name" value="PepX_C"/>
    <property type="match status" value="1"/>
</dbReference>
<name>A0A455SEL3_9CHLR</name>